<dbReference type="SMART" id="SM00349">
    <property type="entry name" value="KRAB"/>
    <property type="match status" value="1"/>
</dbReference>
<feature type="domain" description="KRAB" evidence="1">
    <location>
        <begin position="10"/>
        <end position="81"/>
    </location>
</feature>
<sequence>PKCSHGLFLVTFQDVAVTFTPEEWGLLDYPQKELYKEVMLENTWNLLSLGKDTSPGHSISHLLEGKSAGLLCPRDRVPCCLVFL</sequence>
<dbReference type="PROSITE" id="PS50805">
    <property type="entry name" value="KRAB"/>
    <property type="match status" value="1"/>
</dbReference>
<reference evidence="2" key="2">
    <citation type="submission" date="2025-08" db="UniProtKB">
        <authorList>
            <consortium name="Ensembl"/>
        </authorList>
    </citation>
    <scope>IDENTIFICATION</scope>
</reference>
<evidence type="ECO:0000313" key="3">
    <source>
        <dbReference type="Proteomes" id="UP000314987"/>
    </source>
</evidence>
<name>A0A4X2JQ17_VOMUR</name>
<dbReference type="SUPFAM" id="SSF109640">
    <property type="entry name" value="KRAB domain (Kruppel-associated box)"/>
    <property type="match status" value="1"/>
</dbReference>
<reference evidence="3" key="1">
    <citation type="submission" date="2018-12" db="EMBL/GenBank/DDBJ databases">
        <authorList>
            <person name="Yazar S."/>
        </authorList>
    </citation>
    <scope>NUCLEOTIDE SEQUENCE [LARGE SCALE GENOMIC DNA]</scope>
</reference>
<dbReference type="Pfam" id="PF01352">
    <property type="entry name" value="KRAB"/>
    <property type="match status" value="1"/>
</dbReference>
<reference evidence="2" key="3">
    <citation type="submission" date="2025-09" db="UniProtKB">
        <authorList>
            <consortium name="Ensembl"/>
        </authorList>
    </citation>
    <scope>IDENTIFICATION</scope>
</reference>
<dbReference type="Proteomes" id="UP000314987">
    <property type="component" value="Unassembled WGS sequence"/>
</dbReference>
<dbReference type="OMA" id="XFLGRES"/>
<dbReference type="InterPro" id="IPR001909">
    <property type="entry name" value="KRAB"/>
</dbReference>
<dbReference type="GO" id="GO:0006355">
    <property type="term" value="P:regulation of DNA-templated transcription"/>
    <property type="evidence" value="ECO:0007669"/>
    <property type="project" value="InterPro"/>
</dbReference>
<dbReference type="Ensembl" id="ENSVURT00010001563.1">
    <property type="protein sequence ID" value="ENSVURP00010001369.1"/>
    <property type="gene ID" value="ENSVURG00010001160.1"/>
</dbReference>
<accession>A0A4X2JQ17</accession>
<proteinExistence type="predicted"/>
<protein>
    <recommendedName>
        <fullName evidence="1">KRAB domain-containing protein</fullName>
    </recommendedName>
</protein>
<dbReference type="PANTHER" id="PTHR23232:SF117">
    <property type="entry name" value="KRAB DOMAIN-CONTAINING PROTEIN"/>
    <property type="match status" value="1"/>
</dbReference>
<dbReference type="GeneTree" id="ENSGT00940000165537"/>
<evidence type="ECO:0000313" key="2">
    <source>
        <dbReference type="Ensembl" id="ENSVURP00010001369.1"/>
    </source>
</evidence>
<evidence type="ECO:0000259" key="1">
    <source>
        <dbReference type="PROSITE" id="PS50805"/>
    </source>
</evidence>
<dbReference type="InterPro" id="IPR036051">
    <property type="entry name" value="KRAB_dom_sf"/>
</dbReference>
<keyword evidence="3" id="KW-1185">Reference proteome</keyword>
<dbReference type="CDD" id="cd07765">
    <property type="entry name" value="KRAB_A-box"/>
    <property type="match status" value="1"/>
</dbReference>
<organism evidence="2 3">
    <name type="scientific">Vombatus ursinus</name>
    <name type="common">Common wombat</name>
    <dbReference type="NCBI Taxonomy" id="29139"/>
    <lineage>
        <taxon>Eukaryota</taxon>
        <taxon>Metazoa</taxon>
        <taxon>Chordata</taxon>
        <taxon>Craniata</taxon>
        <taxon>Vertebrata</taxon>
        <taxon>Euteleostomi</taxon>
        <taxon>Mammalia</taxon>
        <taxon>Metatheria</taxon>
        <taxon>Diprotodontia</taxon>
        <taxon>Vombatidae</taxon>
        <taxon>Vombatus</taxon>
    </lineage>
</organism>
<dbReference type="PANTHER" id="PTHR23232">
    <property type="entry name" value="KRAB DOMAIN C2H2 ZINC FINGER"/>
    <property type="match status" value="1"/>
</dbReference>
<dbReference type="InterPro" id="IPR050169">
    <property type="entry name" value="Krueppel_C2H2_ZnF"/>
</dbReference>
<dbReference type="Gene3D" id="6.10.140.140">
    <property type="match status" value="1"/>
</dbReference>
<dbReference type="STRING" id="29139.ENSVURP00010001369"/>
<dbReference type="AlphaFoldDB" id="A0A4X2JQ17"/>